<dbReference type="Pfam" id="PF21680">
    <property type="entry name" value="GIDA_C_1st"/>
    <property type="match status" value="1"/>
</dbReference>
<reference evidence="7 8" key="1">
    <citation type="journal article" date="2012" name="Science">
        <title>The Paleozoic origin of enzymatic lignin decomposition reconstructed from 31 fungal genomes.</title>
        <authorList>
            <person name="Floudas D."/>
            <person name="Binder M."/>
            <person name="Riley R."/>
            <person name="Barry K."/>
            <person name="Blanchette R.A."/>
            <person name="Henrissat B."/>
            <person name="Martinez A.T."/>
            <person name="Otillar R."/>
            <person name="Spatafora J.W."/>
            <person name="Yadav J.S."/>
            <person name="Aerts A."/>
            <person name="Benoit I."/>
            <person name="Boyd A."/>
            <person name="Carlson A."/>
            <person name="Copeland A."/>
            <person name="Coutinho P.M."/>
            <person name="de Vries R.P."/>
            <person name="Ferreira P."/>
            <person name="Findley K."/>
            <person name="Foster B."/>
            <person name="Gaskell J."/>
            <person name="Glotzer D."/>
            <person name="Gorecki P."/>
            <person name="Heitman J."/>
            <person name="Hesse C."/>
            <person name="Hori C."/>
            <person name="Igarashi K."/>
            <person name="Jurgens J.A."/>
            <person name="Kallen N."/>
            <person name="Kersten P."/>
            <person name="Kohler A."/>
            <person name="Kuees U."/>
            <person name="Kumar T.K.A."/>
            <person name="Kuo A."/>
            <person name="LaButti K."/>
            <person name="Larrondo L.F."/>
            <person name="Lindquist E."/>
            <person name="Ling A."/>
            <person name="Lombard V."/>
            <person name="Lucas S."/>
            <person name="Lundell T."/>
            <person name="Martin R."/>
            <person name="McLaughlin D.J."/>
            <person name="Morgenstern I."/>
            <person name="Morin E."/>
            <person name="Murat C."/>
            <person name="Nagy L.G."/>
            <person name="Nolan M."/>
            <person name="Ohm R.A."/>
            <person name="Patyshakuliyeva A."/>
            <person name="Rokas A."/>
            <person name="Ruiz-Duenas F.J."/>
            <person name="Sabat G."/>
            <person name="Salamov A."/>
            <person name="Samejima M."/>
            <person name="Schmutz J."/>
            <person name="Slot J.C."/>
            <person name="St John F."/>
            <person name="Stenlid J."/>
            <person name="Sun H."/>
            <person name="Sun S."/>
            <person name="Syed K."/>
            <person name="Tsang A."/>
            <person name="Wiebenga A."/>
            <person name="Young D."/>
            <person name="Pisabarro A."/>
            <person name="Eastwood D.C."/>
            <person name="Martin F."/>
            <person name="Cullen D."/>
            <person name="Grigoriev I.V."/>
            <person name="Hibbett D.S."/>
        </authorList>
    </citation>
    <scope>NUCLEOTIDE SEQUENCE [LARGE SCALE GENOMIC DNA]</scope>
    <source>
        <strain evidence="7 8">DJM-731 SS1</strain>
    </source>
</reference>
<organism evidence="7 8">
    <name type="scientific">Dacryopinax primogenitus (strain DJM 731)</name>
    <name type="common">Brown rot fungus</name>
    <dbReference type="NCBI Taxonomy" id="1858805"/>
    <lineage>
        <taxon>Eukaryota</taxon>
        <taxon>Fungi</taxon>
        <taxon>Dikarya</taxon>
        <taxon>Basidiomycota</taxon>
        <taxon>Agaricomycotina</taxon>
        <taxon>Dacrymycetes</taxon>
        <taxon>Dacrymycetales</taxon>
        <taxon>Dacrymycetaceae</taxon>
        <taxon>Dacryopinax</taxon>
    </lineage>
</organism>
<evidence type="ECO:0000256" key="1">
    <source>
        <dbReference type="ARBA" id="ARBA00001974"/>
    </source>
</evidence>
<dbReference type="STRING" id="1858805.M5FSK6"/>
<dbReference type="GO" id="GO:0005737">
    <property type="term" value="C:cytoplasm"/>
    <property type="evidence" value="ECO:0007669"/>
    <property type="project" value="UniProtKB-ARBA"/>
</dbReference>
<dbReference type="PROSITE" id="PS01280">
    <property type="entry name" value="GIDA_1"/>
    <property type="match status" value="1"/>
</dbReference>
<dbReference type="AlphaFoldDB" id="M5FSK6"/>
<evidence type="ECO:0000313" key="7">
    <source>
        <dbReference type="EMBL" id="EJT98174.1"/>
    </source>
</evidence>
<dbReference type="InterPro" id="IPR040131">
    <property type="entry name" value="MnmG_N"/>
</dbReference>
<sequence>MHRALRTRAFATHASSSSLSSTPKAFDVIVIGAGHAGCEAATASARSGARTALLTQSLKDIGNLSCNPSIGGVGKGTLVREVDAMGGVCASVADKAGVQFVTLNRSKGAAVWGPRAQLSRTLYKKHMQELLGNYPNLTLVEGEVHSLLLSPGDPSAPGRWGSVQGVRLNSGDTLSSSSITICTGTFLQATVNVGMTSTPLPRRSTLSSSLTQVGLKLGRLKTGTPPRLDGKTVSFEGMVVQEGERGWKGFSYMSTGVANEENQMSCYLTHTNPRTHEIVRSNLHKTHHIKETINGPRYCPSLEAKVTRFSEKEKHIVWLEPEGYDSEVIYPNGLSTTIPPEAQLEMLRTIRGLERVEILQNGWGIEYDFVDPRELERTLETKKVRGLFLAGQINGTTGYEEAACQGVIAGANAGLQAQGREERLVLSRADGLTGVLIDDLVEKGAEEPYRMFTARSEYRLTLRSENADTRLTPLAHAAGIIPPSRWSTFRSTQSELSSAKTAMQALLLTPHEWAQQGFTLQRDGIRRSAWDLLRHTDVSVRDLMPFVPLLKDLEPHLLQRLDIEGTYSTYLSRQAADVLSYLSEDGLSLPERLDYGTVPGLSTEIRLRLGKVRPGSIGAVKRMEGMTPAGVLGLVRYLREGRASDHSGIGAVFGEAVEKTDVIVWIIRVSY</sequence>
<proteinExistence type="inferred from homology"/>
<evidence type="ECO:0000259" key="6">
    <source>
        <dbReference type="SMART" id="SM01228"/>
    </source>
</evidence>
<dbReference type="PANTHER" id="PTHR11806:SF0">
    <property type="entry name" value="PROTEIN MTO1 HOMOLOG, MITOCHONDRIAL"/>
    <property type="match status" value="1"/>
</dbReference>
<evidence type="ECO:0000313" key="8">
    <source>
        <dbReference type="Proteomes" id="UP000030653"/>
    </source>
</evidence>
<dbReference type="FunFam" id="3.50.50.60:FF:000002">
    <property type="entry name" value="tRNA uridine 5-carboxymethylaminomethyl modification enzyme MnmG"/>
    <property type="match status" value="1"/>
</dbReference>
<protein>
    <submittedName>
        <fullName evidence="7">Glucose-inhibited division protein A subfamily</fullName>
    </submittedName>
</protein>
<keyword evidence="8" id="KW-1185">Reference proteome</keyword>
<dbReference type="HOGENOM" id="CLU_007831_2_2_1"/>
<dbReference type="RefSeq" id="XP_040625072.1">
    <property type="nucleotide sequence ID" value="XM_040777400.1"/>
</dbReference>
<dbReference type="Gene3D" id="3.50.50.60">
    <property type="entry name" value="FAD/NAD(P)-binding domain"/>
    <property type="match status" value="2"/>
</dbReference>
<evidence type="ECO:0000256" key="4">
    <source>
        <dbReference type="ARBA" id="ARBA00022827"/>
    </source>
</evidence>
<dbReference type="InterPro" id="IPR026904">
    <property type="entry name" value="MnmG_C"/>
</dbReference>
<dbReference type="Proteomes" id="UP000030653">
    <property type="component" value="Unassembled WGS sequence"/>
</dbReference>
<keyword evidence="3" id="KW-0285">Flavoprotein</keyword>
<dbReference type="PROSITE" id="PS01281">
    <property type="entry name" value="GIDA_2"/>
    <property type="match status" value="1"/>
</dbReference>
<dbReference type="PANTHER" id="PTHR11806">
    <property type="entry name" value="GLUCOSE INHIBITED DIVISION PROTEIN A"/>
    <property type="match status" value="1"/>
</dbReference>
<dbReference type="Pfam" id="PF01134">
    <property type="entry name" value="GIDA"/>
    <property type="match status" value="1"/>
</dbReference>
<dbReference type="InterPro" id="IPR049312">
    <property type="entry name" value="GIDA_C_N"/>
</dbReference>
<dbReference type="OMA" id="CNPAMGG"/>
<dbReference type="SUPFAM" id="SSF51905">
    <property type="entry name" value="FAD/NAD(P)-binding domain"/>
    <property type="match status" value="1"/>
</dbReference>
<dbReference type="GO" id="GO:0030488">
    <property type="term" value="P:tRNA methylation"/>
    <property type="evidence" value="ECO:0007669"/>
    <property type="project" value="TreeGrafter"/>
</dbReference>
<dbReference type="InterPro" id="IPR047001">
    <property type="entry name" value="MnmG_C_subdom"/>
</dbReference>
<dbReference type="InterPro" id="IPR002218">
    <property type="entry name" value="MnmG-rel"/>
</dbReference>
<comment type="cofactor">
    <cofactor evidence="1">
        <name>FAD</name>
        <dbReference type="ChEBI" id="CHEBI:57692"/>
    </cofactor>
</comment>
<accession>M5FSK6</accession>
<name>M5FSK6_DACPD</name>
<dbReference type="Pfam" id="PF13932">
    <property type="entry name" value="SAM_GIDA_C"/>
    <property type="match status" value="1"/>
</dbReference>
<dbReference type="InterPro" id="IPR044920">
    <property type="entry name" value="MnmG_C_subdom_sf"/>
</dbReference>
<keyword evidence="4" id="KW-0274">FAD</keyword>
<dbReference type="SMART" id="SM01228">
    <property type="entry name" value="GIDA_assoc_3"/>
    <property type="match status" value="1"/>
</dbReference>
<dbReference type="GO" id="GO:0050660">
    <property type="term" value="F:flavin adenine dinucleotide binding"/>
    <property type="evidence" value="ECO:0007669"/>
    <property type="project" value="InterPro"/>
</dbReference>
<comment type="function">
    <text evidence="5">Component of the MSS1-MTO1 complex that catalyzes the 5-carboxymethylaminomethyluridine (cmnm(5)U) modification at the 34th wobble position (U34) of mitochondrial tRNAs.</text>
</comment>
<evidence type="ECO:0000256" key="3">
    <source>
        <dbReference type="ARBA" id="ARBA00022630"/>
    </source>
</evidence>
<dbReference type="InterPro" id="IPR004416">
    <property type="entry name" value="MnmG"/>
</dbReference>
<feature type="domain" description="tRNA uridine 5-carboxymethylaminomethyl modification enzyme C-terminal subdomain" evidence="6">
    <location>
        <begin position="565"/>
        <end position="636"/>
    </location>
</feature>
<dbReference type="InterPro" id="IPR020595">
    <property type="entry name" value="MnmG-rel_CS"/>
</dbReference>
<gene>
    <name evidence="7" type="ORF">DACRYDRAFT_96756</name>
</gene>
<dbReference type="InterPro" id="IPR036188">
    <property type="entry name" value="FAD/NAD-bd_sf"/>
</dbReference>
<dbReference type="OrthoDB" id="3329at2759"/>
<dbReference type="GeneID" id="63692462"/>
<evidence type="ECO:0000256" key="2">
    <source>
        <dbReference type="ARBA" id="ARBA00007653"/>
    </source>
</evidence>
<comment type="similarity">
    <text evidence="2">Belongs to the MnmG family.</text>
</comment>
<dbReference type="GO" id="GO:0002098">
    <property type="term" value="P:tRNA wobble uridine modification"/>
    <property type="evidence" value="ECO:0007669"/>
    <property type="project" value="InterPro"/>
</dbReference>
<dbReference type="NCBIfam" id="TIGR00136">
    <property type="entry name" value="mnmG_gidA"/>
    <property type="match status" value="1"/>
</dbReference>
<evidence type="ECO:0000256" key="5">
    <source>
        <dbReference type="ARBA" id="ARBA00054993"/>
    </source>
</evidence>
<dbReference type="EMBL" id="JH795874">
    <property type="protein sequence ID" value="EJT98174.1"/>
    <property type="molecule type" value="Genomic_DNA"/>
</dbReference>
<dbReference type="Gene3D" id="1.10.150.570">
    <property type="entry name" value="GidA associated domain, C-terminal subdomain"/>
    <property type="match status" value="1"/>
</dbReference>